<comment type="similarity">
    <text evidence="2">Belongs to the ATPase g subunit family.</text>
</comment>
<organism evidence="10 11">
    <name type="scientific">Penicillium nalgiovense</name>
    <dbReference type="NCBI Taxonomy" id="60175"/>
    <lineage>
        <taxon>Eukaryota</taxon>
        <taxon>Fungi</taxon>
        <taxon>Dikarya</taxon>
        <taxon>Ascomycota</taxon>
        <taxon>Pezizomycotina</taxon>
        <taxon>Eurotiomycetes</taxon>
        <taxon>Eurotiomycetidae</taxon>
        <taxon>Eurotiales</taxon>
        <taxon>Aspergillaceae</taxon>
        <taxon>Penicillium</taxon>
    </lineage>
</organism>
<dbReference type="GO" id="GO:0031966">
    <property type="term" value="C:mitochondrial membrane"/>
    <property type="evidence" value="ECO:0007669"/>
    <property type="project" value="UniProtKB-SubCell"/>
</dbReference>
<dbReference type="Proteomes" id="UP000191691">
    <property type="component" value="Unassembled WGS sequence"/>
</dbReference>
<keyword evidence="11" id="KW-1185">Reference proteome</keyword>
<evidence type="ECO:0000256" key="5">
    <source>
        <dbReference type="ARBA" id="ARBA00022781"/>
    </source>
</evidence>
<evidence type="ECO:0000256" key="7">
    <source>
        <dbReference type="ARBA" id="ARBA00023128"/>
    </source>
</evidence>
<comment type="subcellular location">
    <subcellularLocation>
        <location evidence="1">Mitochondrion membrane</location>
    </subcellularLocation>
</comment>
<reference evidence="11" key="1">
    <citation type="journal article" date="2017" name="Nat. Microbiol.">
        <title>Global analysis of biosynthetic gene clusters reveals vast potential of secondary metabolite production in Penicillium species.</title>
        <authorList>
            <person name="Nielsen J.C."/>
            <person name="Grijseels S."/>
            <person name="Prigent S."/>
            <person name="Ji B."/>
            <person name="Dainat J."/>
            <person name="Nielsen K.F."/>
            <person name="Frisvad J.C."/>
            <person name="Workman M."/>
            <person name="Nielsen J."/>
        </authorList>
    </citation>
    <scope>NUCLEOTIDE SEQUENCE [LARGE SCALE GENOMIC DNA]</scope>
    <source>
        <strain evidence="11">IBT 13039</strain>
    </source>
</reference>
<evidence type="ECO:0000256" key="6">
    <source>
        <dbReference type="ARBA" id="ARBA00023065"/>
    </source>
</evidence>
<dbReference type="AlphaFoldDB" id="A0A1V6XU30"/>
<evidence type="ECO:0000256" key="8">
    <source>
        <dbReference type="ARBA" id="ARBA00023136"/>
    </source>
</evidence>
<evidence type="ECO:0000256" key="9">
    <source>
        <dbReference type="ARBA" id="ARBA00023310"/>
    </source>
</evidence>
<dbReference type="GO" id="GO:0045259">
    <property type="term" value="C:proton-transporting ATP synthase complex"/>
    <property type="evidence" value="ECO:0007669"/>
    <property type="project" value="UniProtKB-KW"/>
</dbReference>
<evidence type="ECO:0000256" key="3">
    <source>
        <dbReference type="ARBA" id="ARBA00022448"/>
    </source>
</evidence>
<keyword evidence="9" id="KW-0066">ATP synthesis</keyword>
<accession>A0A1V6XU30</accession>
<dbReference type="InterPro" id="IPR006808">
    <property type="entry name" value="ATP_synth_F0_gsu_mt"/>
</dbReference>
<sequence>MIKKVPFHFYCPEYSSMLVIQLRGPYIGNNTMATLEGAKVPIHFQIHAFKQDGLQHMNIPERQIFIWFCRCAILQIIRSYCPPISDCFGCLLFNSSFPLISPAVSKMPAATRAVLRQSQFLTRRTVVRHASSTSEAASKAGETASSAASKASEGLSKVSASTGPAISNAAGALRKVGGPAGKVISFVDSMIPPTLYYSKVGIELGKLVFRGQNMAPPNLATFQSYFQPFVANPAALKTLPSPSSILACIRNASPKQMALAGVTAAEVIGFFTVGEMIGRMNIVGYRGEPAHAH</sequence>
<keyword evidence="4" id="KW-0138">CF(0)</keyword>
<name>A0A1V6XU30_PENNA</name>
<proteinExistence type="inferred from homology"/>
<dbReference type="STRING" id="60175.A0A1V6XU30"/>
<keyword evidence="6" id="KW-0406">Ion transport</keyword>
<comment type="caution">
    <text evidence="10">The sequence shown here is derived from an EMBL/GenBank/DDBJ whole genome shotgun (WGS) entry which is preliminary data.</text>
</comment>
<dbReference type="OMA" id="HMNIPER"/>
<keyword evidence="5" id="KW-0375">Hydrogen ion transport</keyword>
<keyword evidence="7" id="KW-0496">Mitochondrion</keyword>
<dbReference type="Pfam" id="PF04718">
    <property type="entry name" value="ATP-synt_G"/>
    <property type="match status" value="1"/>
</dbReference>
<protein>
    <submittedName>
        <fullName evidence="10">Uncharacterized protein</fullName>
    </submittedName>
</protein>
<evidence type="ECO:0000256" key="1">
    <source>
        <dbReference type="ARBA" id="ARBA00004325"/>
    </source>
</evidence>
<dbReference type="EMBL" id="MOOB01000055">
    <property type="protein sequence ID" value="OQE78608.1"/>
    <property type="molecule type" value="Genomic_DNA"/>
</dbReference>
<gene>
    <name evidence="10" type="ORF">PENNAL_c0055G00880</name>
</gene>
<keyword evidence="3" id="KW-0813">Transport</keyword>
<evidence type="ECO:0000313" key="11">
    <source>
        <dbReference type="Proteomes" id="UP000191691"/>
    </source>
</evidence>
<evidence type="ECO:0000313" key="10">
    <source>
        <dbReference type="EMBL" id="OQE78608.1"/>
    </source>
</evidence>
<evidence type="ECO:0000256" key="4">
    <source>
        <dbReference type="ARBA" id="ARBA00022547"/>
    </source>
</evidence>
<dbReference type="PANTHER" id="PTHR12386">
    <property type="entry name" value="ATP SYNTHASE SUBUNIT"/>
    <property type="match status" value="1"/>
</dbReference>
<evidence type="ECO:0000256" key="2">
    <source>
        <dbReference type="ARBA" id="ARBA00005699"/>
    </source>
</evidence>
<keyword evidence="8" id="KW-0472">Membrane</keyword>
<dbReference type="GO" id="GO:0015078">
    <property type="term" value="F:proton transmembrane transporter activity"/>
    <property type="evidence" value="ECO:0007669"/>
    <property type="project" value="InterPro"/>
</dbReference>
<dbReference type="GO" id="GO:0015986">
    <property type="term" value="P:proton motive force-driven ATP synthesis"/>
    <property type="evidence" value="ECO:0007669"/>
    <property type="project" value="InterPro"/>
</dbReference>